<feature type="signal peptide" evidence="1">
    <location>
        <begin position="1"/>
        <end position="19"/>
    </location>
</feature>
<evidence type="ECO:0000313" key="3">
    <source>
        <dbReference type="RefSeq" id="XP_018330844.1"/>
    </source>
</evidence>
<keyword evidence="1" id="KW-0732">Signal</keyword>
<accession>A0A1W4X437</accession>
<evidence type="ECO:0000256" key="1">
    <source>
        <dbReference type="SAM" id="SignalP"/>
    </source>
</evidence>
<dbReference type="InParanoid" id="A0A1W4X437"/>
<evidence type="ECO:0000313" key="2">
    <source>
        <dbReference type="Proteomes" id="UP000192223"/>
    </source>
</evidence>
<dbReference type="GeneID" id="108740842"/>
<dbReference type="AlphaFoldDB" id="A0A1W4X437"/>
<sequence>MIFRCFLVTFALLSAPILSNCFAIDAELKLLPKDANAVGALQRIVLLQDLNLKNLNQKLDYYGLPGLDIIPTEVALNEYRFSLSQTLQFVQLSRFLAPNIYNEIVLLAGPPVSAIADVFQQNNIEDINGLINELDLSIRRIFLPFKPKNALERKKRDAEKALSLQGKDADIDALWNFVLGSFKDIINNQVESLTSLLISQINTRIEGVIAEIRAWNLKGFALDISESVIGVLQLISSIIIEQLHGFQSYVANQLISIPSLN</sequence>
<gene>
    <name evidence="3" type="primary">LOC108740842</name>
</gene>
<dbReference type="KEGG" id="apln:108740842"/>
<proteinExistence type="predicted"/>
<dbReference type="Proteomes" id="UP000192223">
    <property type="component" value="Unplaced"/>
</dbReference>
<feature type="chain" id="PRO_5010720902" evidence="1">
    <location>
        <begin position="20"/>
        <end position="261"/>
    </location>
</feature>
<reference evidence="3" key="1">
    <citation type="submission" date="2025-08" db="UniProtKB">
        <authorList>
            <consortium name="RefSeq"/>
        </authorList>
    </citation>
    <scope>IDENTIFICATION</scope>
    <source>
        <tissue evidence="3">Entire body</tissue>
    </source>
</reference>
<dbReference type="RefSeq" id="XP_018330844.1">
    <property type="nucleotide sequence ID" value="XM_018475342.2"/>
</dbReference>
<organism evidence="2 3">
    <name type="scientific">Agrilus planipennis</name>
    <name type="common">Emerald ash borer</name>
    <name type="synonym">Agrilus marcopoli</name>
    <dbReference type="NCBI Taxonomy" id="224129"/>
    <lineage>
        <taxon>Eukaryota</taxon>
        <taxon>Metazoa</taxon>
        <taxon>Ecdysozoa</taxon>
        <taxon>Arthropoda</taxon>
        <taxon>Hexapoda</taxon>
        <taxon>Insecta</taxon>
        <taxon>Pterygota</taxon>
        <taxon>Neoptera</taxon>
        <taxon>Endopterygota</taxon>
        <taxon>Coleoptera</taxon>
        <taxon>Polyphaga</taxon>
        <taxon>Elateriformia</taxon>
        <taxon>Buprestoidea</taxon>
        <taxon>Buprestidae</taxon>
        <taxon>Agrilinae</taxon>
        <taxon>Agrilus</taxon>
    </lineage>
</organism>
<protein>
    <submittedName>
        <fullName evidence="3">Uncharacterized protein LOC108740842</fullName>
    </submittedName>
</protein>
<keyword evidence="2" id="KW-1185">Reference proteome</keyword>
<name>A0A1W4X437_AGRPL</name>